<dbReference type="AlphaFoldDB" id="A0A1J5SY82"/>
<proteinExistence type="predicted"/>
<comment type="caution">
    <text evidence="1">The sequence shown here is derived from an EMBL/GenBank/DDBJ whole genome shotgun (WGS) entry which is preliminary data.</text>
</comment>
<evidence type="ECO:0000313" key="1">
    <source>
        <dbReference type="EMBL" id="OIR13538.1"/>
    </source>
</evidence>
<accession>A0A1J5SY82</accession>
<gene>
    <name evidence="1" type="ORF">GALL_53550</name>
</gene>
<sequence>MIGKFWKTQTSCFPPPFAPHTLTDSSRSLAWSVLAAIDLPESTAPAGREPRVSPKETL</sequence>
<protein>
    <submittedName>
        <fullName evidence="1">Uncharacterized protein</fullName>
    </submittedName>
</protein>
<dbReference type="EMBL" id="MLJW01000014">
    <property type="protein sequence ID" value="OIR13538.1"/>
    <property type="molecule type" value="Genomic_DNA"/>
</dbReference>
<name>A0A1J5SY82_9ZZZZ</name>
<organism evidence="1">
    <name type="scientific">mine drainage metagenome</name>
    <dbReference type="NCBI Taxonomy" id="410659"/>
    <lineage>
        <taxon>unclassified sequences</taxon>
        <taxon>metagenomes</taxon>
        <taxon>ecological metagenomes</taxon>
    </lineage>
</organism>
<reference evidence="1" key="1">
    <citation type="submission" date="2016-10" db="EMBL/GenBank/DDBJ databases">
        <title>Sequence of Gallionella enrichment culture.</title>
        <authorList>
            <person name="Poehlein A."/>
            <person name="Muehling M."/>
            <person name="Daniel R."/>
        </authorList>
    </citation>
    <scope>NUCLEOTIDE SEQUENCE</scope>
</reference>